<evidence type="ECO:0000313" key="3">
    <source>
        <dbReference type="EMBL" id="ADG05658.1"/>
    </source>
</evidence>
<evidence type="ECO:0000259" key="2">
    <source>
        <dbReference type="Pfam" id="PF12728"/>
    </source>
</evidence>
<dbReference type="GO" id="GO:0003677">
    <property type="term" value="F:DNA binding"/>
    <property type="evidence" value="ECO:0007669"/>
    <property type="project" value="InterPro"/>
</dbReference>
<keyword evidence="4" id="KW-1185">Reference proteome</keyword>
<dbReference type="Proteomes" id="UP000002368">
    <property type="component" value="Chromosome"/>
</dbReference>
<dbReference type="InterPro" id="IPR009061">
    <property type="entry name" value="DNA-bd_dom_put_sf"/>
</dbReference>
<dbReference type="KEGG" id="bts:Btus_0916"/>
<feature type="region of interest" description="Disordered" evidence="1">
    <location>
        <begin position="88"/>
        <end position="139"/>
    </location>
</feature>
<protein>
    <submittedName>
        <fullName evidence="3">DNA binding domain protein, excisionase family</fullName>
    </submittedName>
</protein>
<reference evidence="3 4" key="1">
    <citation type="journal article" date="2011" name="Stand. Genomic Sci.">
        <title>Complete genome sequence of the thermophilic, hydrogen-oxidizing Bacillus tusciae type strain (T2) and reclassification in the new genus, Kyrpidia gen. nov. as Kyrpidia tusciae comb. nov. and emendation of the family Alicyclobacillaceae da Costa and Rainey, 2010.</title>
        <authorList>
            <person name="Klenk H.P."/>
            <person name="Lapidus A."/>
            <person name="Chertkov O."/>
            <person name="Copeland A."/>
            <person name="Del Rio T.G."/>
            <person name="Nolan M."/>
            <person name="Lucas S."/>
            <person name="Chen F."/>
            <person name="Tice H."/>
            <person name="Cheng J.F."/>
            <person name="Han C."/>
            <person name="Bruce D."/>
            <person name="Goodwin L."/>
            <person name="Pitluck S."/>
            <person name="Pati A."/>
            <person name="Ivanova N."/>
            <person name="Mavromatis K."/>
            <person name="Daum C."/>
            <person name="Chen A."/>
            <person name="Palaniappan K."/>
            <person name="Chang Y.J."/>
            <person name="Land M."/>
            <person name="Hauser L."/>
            <person name="Jeffries C.D."/>
            <person name="Detter J.C."/>
            <person name="Rohde M."/>
            <person name="Abt B."/>
            <person name="Pukall R."/>
            <person name="Goker M."/>
            <person name="Bristow J."/>
            <person name="Markowitz V."/>
            <person name="Hugenholtz P."/>
            <person name="Eisen J.A."/>
        </authorList>
    </citation>
    <scope>NUCLEOTIDE SEQUENCE [LARGE SCALE GENOMIC DNA]</scope>
    <source>
        <strain evidence="3 4">DSM 2912</strain>
    </source>
</reference>
<dbReference type="SUPFAM" id="SSF46955">
    <property type="entry name" value="Putative DNA-binding domain"/>
    <property type="match status" value="1"/>
</dbReference>
<dbReference type="InterPro" id="IPR010093">
    <property type="entry name" value="SinI_DNA-bd"/>
</dbReference>
<evidence type="ECO:0000313" key="4">
    <source>
        <dbReference type="Proteomes" id="UP000002368"/>
    </source>
</evidence>
<dbReference type="HOGENOM" id="CLU_2069265_0_0_9"/>
<accession>D5WW26</accession>
<dbReference type="AlphaFoldDB" id="D5WW26"/>
<organism evidence="3 4">
    <name type="scientific">Kyrpidia tusciae (strain DSM 2912 / NBRC 15312 / T2)</name>
    <name type="common">Bacillus tusciae</name>
    <dbReference type="NCBI Taxonomy" id="562970"/>
    <lineage>
        <taxon>Bacteria</taxon>
        <taxon>Bacillati</taxon>
        <taxon>Bacillota</taxon>
        <taxon>Bacilli</taxon>
        <taxon>Bacillales</taxon>
        <taxon>Alicyclobacillaceae</taxon>
        <taxon>Kyrpidia</taxon>
    </lineage>
</organism>
<feature type="domain" description="Helix-turn-helix" evidence="2">
    <location>
        <begin position="4"/>
        <end position="52"/>
    </location>
</feature>
<evidence type="ECO:0000256" key="1">
    <source>
        <dbReference type="SAM" id="MobiDB-lite"/>
    </source>
</evidence>
<dbReference type="RefSeq" id="WP_013074949.1">
    <property type="nucleotide sequence ID" value="NC_014098.1"/>
</dbReference>
<proteinExistence type="predicted"/>
<dbReference type="OrthoDB" id="515428at2"/>
<gene>
    <name evidence="3" type="ordered locus">Btus_0916</name>
</gene>
<sequence>MEKLLTPEQVAEHLVVAERTVYEWLRTGRLRGIKLGRLWRVREKDLEAFLQGEEGKPLCSEDPAAVRRGLEGVKGSLVVPWEKLRKEREETEEDGAWLESDLGGEVPPYDWGPEGPPKGKPVRYVPGIGPVVEGGKHDR</sequence>
<dbReference type="Pfam" id="PF12728">
    <property type="entry name" value="HTH_17"/>
    <property type="match status" value="1"/>
</dbReference>
<dbReference type="eggNOG" id="COG2452">
    <property type="taxonomic scope" value="Bacteria"/>
</dbReference>
<dbReference type="NCBIfam" id="TIGR01764">
    <property type="entry name" value="excise"/>
    <property type="match status" value="1"/>
</dbReference>
<name>D5WW26_KYRT2</name>
<dbReference type="InterPro" id="IPR041657">
    <property type="entry name" value="HTH_17"/>
</dbReference>
<dbReference type="EMBL" id="CP002017">
    <property type="protein sequence ID" value="ADG05658.1"/>
    <property type="molecule type" value="Genomic_DNA"/>
</dbReference>